<sequence>MAKAKKDREDARGPRMDDLSDLTPQNLSRAARRRQAQARARATPVSPEEQAKWEAKTAAAEARKGERTNAPFIVLGVVAVLVIALFAWNALKPKEQLTVGALHAPAVAALDGGGAAYPPDSAEAVGESVKFGYLPAVELQELADGTVVLGAEPEAADGGEAAGAGEAASAPGFSQPYAQLSPEEFAEGSIPAPREDGRAGTPVTWEDAYADFAEATVFMPAVDTRAELDAVLDAAAARERLDALIVRTEDAGLARAAADAGAPALFTGDLPATTAEQLETAGFSMAAVPADREDLTAWIESGLQVWATGVSSAEQLGELAEQGVQGALTANPFELQPPEGGED</sequence>
<feature type="transmembrane region" description="Helical" evidence="2">
    <location>
        <begin position="72"/>
        <end position="91"/>
    </location>
</feature>
<proteinExistence type="predicted"/>
<dbReference type="EMBL" id="BAAAPZ010000006">
    <property type="protein sequence ID" value="GAA2097180.1"/>
    <property type="molecule type" value="Genomic_DNA"/>
</dbReference>
<evidence type="ECO:0000256" key="1">
    <source>
        <dbReference type="SAM" id="MobiDB-lite"/>
    </source>
</evidence>
<keyword evidence="2" id="KW-1133">Transmembrane helix</keyword>
<dbReference type="Proteomes" id="UP001500984">
    <property type="component" value="Unassembled WGS sequence"/>
</dbReference>
<name>A0ABP5IEG1_9MICO</name>
<evidence type="ECO:0000256" key="2">
    <source>
        <dbReference type="SAM" id="Phobius"/>
    </source>
</evidence>
<accession>A0ABP5IEG1</accession>
<protein>
    <submittedName>
        <fullName evidence="3">Uncharacterized protein</fullName>
    </submittedName>
</protein>
<keyword evidence="2" id="KW-0472">Membrane</keyword>
<comment type="caution">
    <text evidence="3">The sequence shown here is derived from an EMBL/GenBank/DDBJ whole genome shotgun (WGS) entry which is preliminary data.</text>
</comment>
<keyword evidence="2" id="KW-0812">Transmembrane</keyword>
<reference evidence="4" key="1">
    <citation type="journal article" date="2019" name="Int. J. Syst. Evol. Microbiol.">
        <title>The Global Catalogue of Microorganisms (GCM) 10K type strain sequencing project: providing services to taxonomists for standard genome sequencing and annotation.</title>
        <authorList>
            <consortium name="The Broad Institute Genomics Platform"/>
            <consortium name="The Broad Institute Genome Sequencing Center for Infectious Disease"/>
            <person name="Wu L."/>
            <person name="Ma J."/>
        </authorList>
    </citation>
    <scope>NUCLEOTIDE SEQUENCE [LARGE SCALE GENOMIC DNA]</scope>
    <source>
        <strain evidence="4">JCM 15900</strain>
    </source>
</reference>
<gene>
    <name evidence="3" type="ORF">GCM10009823_17710</name>
</gene>
<evidence type="ECO:0000313" key="4">
    <source>
        <dbReference type="Proteomes" id="UP001500984"/>
    </source>
</evidence>
<feature type="compositionally biased region" description="Basic and acidic residues" evidence="1">
    <location>
        <begin position="1"/>
        <end position="18"/>
    </location>
</feature>
<feature type="region of interest" description="Disordered" evidence="1">
    <location>
        <begin position="1"/>
        <end position="53"/>
    </location>
</feature>
<evidence type="ECO:0000313" key="3">
    <source>
        <dbReference type="EMBL" id="GAA2097180.1"/>
    </source>
</evidence>
<keyword evidence="4" id="KW-1185">Reference proteome</keyword>
<organism evidence="3 4">
    <name type="scientific">Brevibacterium salitolerans</name>
    <dbReference type="NCBI Taxonomy" id="1403566"/>
    <lineage>
        <taxon>Bacteria</taxon>
        <taxon>Bacillati</taxon>
        <taxon>Actinomycetota</taxon>
        <taxon>Actinomycetes</taxon>
        <taxon>Micrococcales</taxon>
        <taxon>Brevibacteriaceae</taxon>
        <taxon>Brevibacterium</taxon>
    </lineage>
</organism>